<evidence type="ECO:0000256" key="3">
    <source>
        <dbReference type="ARBA" id="ARBA00022640"/>
    </source>
</evidence>
<reference evidence="5" key="2">
    <citation type="submission" date="2021-05" db="UniProtKB">
        <authorList>
            <consortium name="EnsemblPlants"/>
        </authorList>
    </citation>
    <scope>IDENTIFICATION</scope>
    <source>
        <strain evidence="5">subsp. malaccensis</strain>
    </source>
</reference>
<dbReference type="InterPro" id="IPR007378">
    <property type="entry name" value="Tic22-like"/>
</dbReference>
<accession>A0A804KPE0</accession>
<evidence type="ECO:0000256" key="1">
    <source>
        <dbReference type="ARBA" id="ARBA00004229"/>
    </source>
</evidence>
<dbReference type="EnsemblPlants" id="Ma09_t27680.1">
    <property type="protein sequence ID" value="Ma09_p27680.1"/>
    <property type="gene ID" value="Ma09_g27680"/>
</dbReference>
<dbReference type="GO" id="GO:0015031">
    <property type="term" value="P:protein transport"/>
    <property type="evidence" value="ECO:0007669"/>
    <property type="project" value="InterPro"/>
</dbReference>
<proteinExistence type="predicted"/>
<dbReference type="Proteomes" id="UP000012960">
    <property type="component" value="Unplaced"/>
</dbReference>
<organism evidence="5 6">
    <name type="scientific">Musa acuminata subsp. malaccensis</name>
    <name type="common">Wild banana</name>
    <name type="synonym">Musa malaccensis</name>
    <dbReference type="NCBI Taxonomy" id="214687"/>
    <lineage>
        <taxon>Eukaryota</taxon>
        <taxon>Viridiplantae</taxon>
        <taxon>Streptophyta</taxon>
        <taxon>Embryophyta</taxon>
        <taxon>Tracheophyta</taxon>
        <taxon>Spermatophyta</taxon>
        <taxon>Magnoliopsida</taxon>
        <taxon>Liliopsida</taxon>
        <taxon>Zingiberales</taxon>
        <taxon>Musaceae</taxon>
        <taxon>Musa</taxon>
    </lineage>
</organism>
<keyword evidence="2" id="KW-0150">Chloroplast</keyword>
<dbReference type="OMA" id="CTEHINE"/>
<protein>
    <submittedName>
        <fullName evidence="4">(wild Malaysian banana) hypothetical protein</fullName>
    </submittedName>
</protein>
<name>A0A804KPE0_MUSAM</name>
<evidence type="ECO:0000313" key="6">
    <source>
        <dbReference type="Proteomes" id="UP000012960"/>
    </source>
</evidence>
<dbReference type="InParanoid" id="A0A804KPE0"/>
<dbReference type="EMBL" id="HG996474">
    <property type="protein sequence ID" value="CAG1836668.1"/>
    <property type="molecule type" value="Genomic_DNA"/>
</dbReference>
<dbReference type="PANTHER" id="PTHR33926:SF4">
    <property type="entry name" value="PROTEIN TIC 22, CHLOROPLASTIC"/>
    <property type="match status" value="1"/>
</dbReference>
<sequence>MPNFFILSSFSLRQPILGKGARVVAMTLDQVYMLKVEGIGFRFLPDPLQIKKCSSIKSANVSRSFDGVPVFQTFWLRKRTSSIAPIYFQKEDIERELLKVSKASSGSEFSHDIMVESLEDVLKNWSCTEHINEVSA</sequence>
<evidence type="ECO:0000256" key="2">
    <source>
        <dbReference type="ARBA" id="ARBA00022528"/>
    </source>
</evidence>
<gene>
    <name evidence="4" type="ORF">GSMUA_246370.1</name>
</gene>
<dbReference type="PANTHER" id="PTHR33926">
    <property type="entry name" value="PROTEIN TIC 22, CHLOROPLASTIC"/>
    <property type="match status" value="1"/>
</dbReference>
<dbReference type="Gramene" id="Ma09_t27680.1">
    <property type="protein sequence ID" value="Ma09_p27680.1"/>
    <property type="gene ID" value="Ma09_g27680"/>
</dbReference>
<keyword evidence="3" id="KW-0934">Plastid</keyword>
<keyword evidence="6" id="KW-1185">Reference proteome</keyword>
<dbReference type="GO" id="GO:0009507">
    <property type="term" value="C:chloroplast"/>
    <property type="evidence" value="ECO:0007669"/>
    <property type="project" value="UniProtKB-SubCell"/>
</dbReference>
<dbReference type="AlphaFoldDB" id="A0A804KPE0"/>
<evidence type="ECO:0000313" key="4">
    <source>
        <dbReference type="EMBL" id="CAG1836668.1"/>
    </source>
</evidence>
<comment type="subcellular location">
    <subcellularLocation>
        <location evidence="1">Plastid</location>
        <location evidence="1">Chloroplast</location>
    </subcellularLocation>
</comment>
<dbReference type="Pfam" id="PF04278">
    <property type="entry name" value="Tic22"/>
    <property type="match status" value="1"/>
</dbReference>
<evidence type="ECO:0000313" key="5">
    <source>
        <dbReference type="EnsemblPlants" id="Ma09_p27680.1"/>
    </source>
</evidence>
<reference evidence="4" key="1">
    <citation type="submission" date="2021-03" db="EMBL/GenBank/DDBJ databases">
        <authorList>
            <consortium name="Genoscope - CEA"/>
            <person name="William W."/>
        </authorList>
    </citation>
    <scope>NUCLEOTIDE SEQUENCE</scope>
    <source>
        <strain evidence="4">Doubled-haploid Pahang</strain>
    </source>
</reference>